<dbReference type="GO" id="GO:0003723">
    <property type="term" value="F:RNA binding"/>
    <property type="evidence" value="ECO:0007669"/>
    <property type="project" value="TreeGrafter"/>
</dbReference>
<dbReference type="NCBIfam" id="NF006811">
    <property type="entry name" value="PRK09333.1"/>
    <property type="match status" value="1"/>
</dbReference>
<comment type="similarity">
    <text evidence="1 5">Belongs to the eukaryotic ribosomal protein eS19 family.</text>
</comment>
<dbReference type="EMBL" id="CP011266">
    <property type="protein sequence ID" value="ALT69905.1"/>
    <property type="molecule type" value="Genomic_DNA"/>
</dbReference>
<keyword evidence="3 5" id="KW-0687">Ribonucleoprotein</keyword>
<dbReference type="InterPro" id="IPR018277">
    <property type="entry name" value="Ribosomal_eS19_CS"/>
</dbReference>
<dbReference type="Pfam" id="PF01090">
    <property type="entry name" value="Ribosomal_S19e"/>
    <property type="match status" value="1"/>
</dbReference>
<dbReference type="GO" id="GO:0022627">
    <property type="term" value="C:cytosolic small ribosomal subunit"/>
    <property type="evidence" value="ECO:0007669"/>
    <property type="project" value="TreeGrafter"/>
</dbReference>
<dbReference type="GO" id="GO:0003735">
    <property type="term" value="F:structural constituent of ribosome"/>
    <property type="evidence" value="ECO:0007669"/>
    <property type="project" value="InterPro"/>
</dbReference>
<dbReference type="Proteomes" id="UP000067738">
    <property type="component" value="Chromosome"/>
</dbReference>
<sequence>MTTVFDVPADLLIKKVAEEFKENDKINSPAWSNFVKTGVHKERKPENADWWYVRCASIIRRVYMDGPVGVMSLRTFYGGKKDRGVTPEVFRKGSGAIIRNALHQLEDAGLVEKVEGGRVVSPKGRSFLDKTAGEIIKDIPELAKFSNQSESEIHSNFLNRLSSAIKENSKIEDADKDEFINAISKIDAGHEHISKAIKEFSDDVKERHSKPVFESISSLNKEDLDNAVDSLLSSLRRK</sequence>
<reference evidence="6 7" key="1">
    <citation type="submission" date="2015-04" db="EMBL/GenBank/DDBJ databases">
        <title>The complete genome sequence of the rumen methanogen Methanobrevibacter millerae SM9.</title>
        <authorList>
            <person name="Leahy S.C."/>
            <person name="Kelly W.J."/>
            <person name="Pacheco D.M."/>
            <person name="Li D."/>
            <person name="Altermann E."/>
            <person name="Attwood G.T."/>
        </authorList>
    </citation>
    <scope>NUCLEOTIDE SEQUENCE [LARGE SCALE GENOMIC DNA]</scope>
    <source>
        <strain evidence="6 7">SM9</strain>
    </source>
</reference>
<evidence type="ECO:0000313" key="6">
    <source>
        <dbReference type="EMBL" id="ALT69905.1"/>
    </source>
</evidence>
<evidence type="ECO:0000256" key="4">
    <source>
        <dbReference type="ARBA" id="ARBA00035143"/>
    </source>
</evidence>
<dbReference type="KEGG" id="mmil:sm9_2149"/>
<evidence type="ECO:0000256" key="3">
    <source>
        <dbReference type="ARBA" id="ARBA00023274"/>
    </source>
</evidence>
<dbReference type="PROSITE" id="PS00628">
    <property type="entry name" value="RIBOSOMAL_S19E"/>
    <property type="match status" value="1"/>
</dbReference>
<dbReference type="Gene3D" id="1.10.10.10">
    <property type="entry name" value="Winged helix-like DNA-binding domain superfamily/Winged helix DNA-binding domain"/>
    <property type="match status" value="1"/>
</dbReference>
<evidence type="ECO:0000256" key="2">
    <source>
        <dbReference type="ARBA" id="ARBA00022980"/>
    </source>
</evidence>
<comment type="subunit">
    <text evidence="5">Part of the 30S ribosomal subunit.</text>
</comment>
<dbReference type="PANTHER" id="PTHR11710:SF0">
    <property type="entry name" value="40S RIBOSOMAL PROTEIN S19"/>
    <property type="match status" value="1"/>
</dbReference>
<dbReference type="PATRIC" id="fig|230361.4.peg.2222"/>
<dbReference type="InterPro" id="IPR036388">
    <property type="entry name" value="WH-like_DNA-bd_sf"/>
</dbReference>
<keyword evidence="7" id="KW-1185">Reference proteome</keyword>
<evidence type="ECO:0000256" key="5">
    <source>
        <dbReference type="HAMAP-Rule" id="MF_01474"/>
    </source>
</evidence>
<accession>A0A0U3EE54</accession>
<dbReference type="InterPro" id="IPR036390">
    <property type="entry name" value="WH_DNA-bd_sf"/>
</dbReference>
<evidence type="ECO:0000256" key="1">
    <source>
        <dbReference type="ARBA" id="ARBA00010014"/>
    </source>
</evidence>
<dbReference type="HAMAP" id="MF_01474">
    <property type="entry name" value="Ribosomal_eS19"/>
    <property type="match status" value="1"/>
</dbReference>
<gene>
    <name evidence="5" type="primary">rps19e</name>
    <name evidence="6" type="ORF">sm9_2149</name>
</gene>
<organism evidence="6 7">
    <name type="scientific">Methanobrevibacter millerae</name>
    <dbReference type="NCBI Taxonomy" id="230361"/>
    <lineage>
        <taxon>Archaea</taxon>
        <taxon>Methanobacteriati</taxon>
        <taxon>Methanobacteriota</taxon>
        <taxon>Methanomada group</taxon>
        <taxon>Methanobacteria</taxon>
        <taxon>Methanobacteriales</taxon>
        <taxon>Methanobacteriaceae</taxon>
        <taxon>Methanobrevibacter</taxon>
    </lineage>
</organism>
<proteinExistence type="inferred from homology"/>
<dbReference type="InterPro" id="IPR027548">
    <property type="entry name" value="Ribosomal_eS19_archaeal"/>
</dbReference>
<dbReference type="GO" id="GO:0006412">
    <property type="term" value="P:translation"/>
    <property type="evidence" value="ECO:0007669"/>
    <property type="project" value="UniProtKB-UniRule"/>
</dbReference>
<evidence type="ECO:0000313" key="7">
    <source>
        <dbReference type="Proteomes" id="UP000067738"/>
    </source>
</evidence>
<protein>
    <recommendedName>
        <fullName evidence="4 5">Small ribosomal subunit protein eS19</fullName>
    </recommendedName>
</protein>
<dbReference type="PANTHER" id="PTHR11710">
    <property type="entry name" value="40S RIBOSOMAL PROTEIN S19"/>
    <property type="match status" value="1"/>
</dbReference>
<name>A0A0U3EE54_9EURY</name>
<comment type="function">
    <text evidence="5">May be involved in maturation of the 30S ribosomal subunit.</text>
</comment>
<dbReference type="AlphaFoldDB" id="A0A0U3EE54"/>
<dbReference type="FunFam" id="1.10.10.10:FF:000449">
    <property type="entry name" value="30S ribosomal protein S19e"/>
    <property type="match status" value="1"/>
</dbReference>
<dbReference type="SMART" id="SM01413">
    <property type="entry name" value="Ribosomal_S19e"/>
    <property type="match status" value="1"/>
</dbReference>
<keyword evidence="2 5" id="KW-0689">Ribosomal protein</keyword>
<dbReference type="SUPFAM" id="SSF46785">
    <property type="entry name" value="Winged helix' DNA-binding domain"/>
    <property type="match status" value="1"/>
</dbReference>
<dbReference type="GO" id="GO:0000028">
    <property type="term" value="P:ribosomal small subunit assembly"/>
    <property type="evidence" value="ECO:0007669"/>
    <property type="project" value="TreeGrafter"/>
</dbReference>
<dbReference type="InterPro" id="IPR001266">
    <property type="entry name" value="Ribosomal_eS19"/>
</dbReference>